<accession>A0A5B1CIR8</accession>
<protein>
    <submittedName>
        <fullName evidence="2">Xylose isomerase-like TIM barrel</fullName>
    </submittedName>
</protein>
<dbReference type="OrthoDB" id="9815124at2"/>
<dbReference type="Gene3D" id="3.20.20.150">
    <property type="entry name" value="Divalent-metal-dependent TIM barrel enzymes"/>
    <property type="match status" value="1"/>
</dbReference>
<evidence type="ECO:0000313" key="3">
    <source>
        <dbReference type="Proteomes" id="UP000322699"/>
    </source>
</evidence>
<keyword evidence="2" id="KW-0413">Isomerase</keyword>
<dbReference type="Proteomes" id="UP000322699">
    <property type="component" value="Unassembled WGS sequence"/>
</dbReference>
<dbReference type="Pfam" id="PF01261">
    <property type="entry name" value="AP_endonuc_2"/>
    <property type="match status" value="1"/>
</dbReference>
<organism evidence="2 3">
    <name type="scientific">Rubripirellula obstinata</name>
    <dbReference type="NCBI Taxonomy" id="406547"/>
    <lineage>
        <taxon>Bacteria</taxon>
        <taxon>Pseudomonadati</taxon>
        <taxon>Planctomycetota</taxon>
        <taxon>Planctomycetia</taxon>
        <taxon>Pirellulales</taxon>
        <taxon>Pirellulaceae</taxon>
        <taxon>Rubripirellula</taxon>
    </lineage>
</organism>
<feature type="domain" description="Xylose isomerase-like TIM barrel" evidence="1">
    <location>
        <begin position="26"/>
        <end position="285"/>
    </location>
</feature>
<dbReference type="EMBL" id="VRLW01000001">
    <property type="protein sequence ID" value="KAA1259174.1"/>
    <property type="molecule type" value="Genomic_DNA"/>
</dbReference>
<dbReference type="RefSeq" id="WP_068263038.1">
    <property type="nucleotide sequence ID" value="NZ_LWSK01000042.1"/>
</dbReference>
<gene>
    <name evidence="2" type="ORF">LF1_17030</name>
</gene>
<dbReference type="PANTHER" id="PTHR12110:SF53">
    <property type="entry name" value="BLR5974 PROTEIN"/>
    <property type="match status" value="1"/>
</dbReference>
<evidence type="ECO:0000313" key="2">
    <source>
        <dbReference type="EMBL" id="KAA1259174.1"/>
    </source>
</evidence>
<comment type="caution">
    <text evidence="2">The sequence shown here is derived from an EMBL/GenBank/DDBJ whole genome shotgun (WGS) entry which is preliminary data.</text>
</comment>
<evidence type="ECO:0000259" key="1">
    <source>
        <dbReference type="Pfam" id="PF01261"/>
    </source>
</evidence>
<dbReference type="PANTHER" id="PTHR12110">
    <property type="entry name" value="HYDROXYPYRUVATE ISOMERASE"/>
    <property type="match status" value="1"/>
</dbReference>
<proteinExistence type="predicted"/>
<dbReference type="InterPro" id="IPR013022">
    <property type="entry name" value="Xyl_isomerase-like_TIM-brl"/>
</dbReference>
<dbReference type="AlphaFoldDB" id="A0A5B1CIR8"/>
<dbReference type="InterPro" id="IPR050312">
    <property type="entry name" value="IolE/XylAMocC-like"/>
</dbReference>
<name>A0A5B1CIR8_9BACT</name>
<dbReference type="InterPro" id="IPR036237">
    <property type="entry name" value="Xyl_isomerase-like_sf"/>
</dbReference>
<sequence length="333" mass="36199">MSIPILISGFADEAANEKLAVQQYAAFAAVGLKYYSIRFVDAGEGVKNVMQLSDPEIQHLVKMQGDYGLKVSSIGSPIGKVKLLDVDDGTDNKFIPFEKYLAEDVETACDRAEAFGAKLIRGFAFYHPKGTKPEDHIDQASDQLTAIAEACDKRGLTFGLEVEANLVGQTGQLLESIAAKVNHPAMLTIFDGANIVTQGFSADDTYGQYLAMKPSLGWIHIKDYHDPSPTGRIDHVDEASLSNFVPADIGDSGHEAILRDMKDFLPELHRRMTDRGADGVFMDLEPHVKGGGQFGGFSGPDGFGVALRGLCKVLDYVGMDYQLRDFSDVKAAR</sequence>
<keyword evidence="3" id="KW-1185">Reference proteome</keyword>
<dbReference type="GO" id="GO:0016853">
    <property type="term" value="F:isomerase activity"/>
    <property type="evidence" value="ECO:0007669"/>
    <property type="project" value="UniProtKB-KW"/>
</dbReference>
<reference evidence="2 3" key="1">
    <citation type="submission" date="2019-08" db="EMBL/GenBank/DDBJ databases">
        <title>Deep-cultivation of Planctomycetes and their phenomic and genomic characterization uncovers novel biology.</title>
        <authorList>
            <person name="Wiegand S."/>
            <person name="Jogler M."/>
            <person name="Boedeker C."/>
            <person name="Pinto D."/>
            <person name="Vollmers J."/>
            <person name="Rivas-Marin E."/>
            <person name="Kohn T."/>
            <person name="Peeters S.H."/>
            <person name="Heuer A."/>
            <person name="Rast P."/>
            <person name="Oberbeckmann S."/>
            <person name="Bunk B."/>
            <person name="Jeske O."/>
            <person name="Meyerdierks A."/>
            <person name="Storesund J.E."/>
            <person name="Kallscheuer N."/>
            <person name="Luecker S."/>
            <person name="Lage O.M."/>
            <person name="Pohl T."/>
            <person name="Merkel B.J."/>
            <person name="Hornburger P."/>
            <person name="Mueller R.-W."/>
            <person name="Bruemmer F."/>
            <person name="Labrenz M."/>
            <person name="Spormann A.M."/>
            <person name="Op Den Camp H."/>
            <person name="Overmann J."/>
            <person name="Amann R."/>
            <person name="Jetten M.S.M."/>
            <person name="Mascher T."/>
            <person name="Medema M.H."/>
            <person name="Devos D.P."/>
            <person name="Kaster A.-K."/>
            <person name="Ovreas L."/>
            <person name="Rohde M."/>
            <person name="Galperin M.Y."/>
            <person name="Jogler C."/>
        </authorList>
    </citation>
    <scope>NUCLEOTIDE SEQUENCE [LARGE SCALE GENOMIC DNA]</scope>
    <source>
        <strain evidence="2 3">LF1</strain>
    </source>
</reference>
<dbReference type="SUPFAM" id="SSF51658">
    <property type="entry name" value="Xylose isomerase-like"/>
    <property type="match status" value="1"/>
</dbReference>